<feature type="transmembrane region" description="Helical" evidence="1">
    <location>
        <begin position="40"/>
        <end position="63"/>
    </location>
</feature>
<keyword evidence="1" id="KW-0472">Membrane</keyword>
<dbReference type="EMBL" id="CP001392">
    <property type="protein sequence ID" value="ACM34314.1"/>
    <property type="molecule type" value="Genomic_DNA"/>
</dbReference>
<reference evidence="2 3" key="1">
    <citation type="journal article" date="2010" name="J. Bacteriol.">
        <title>Completed genome sequence of the anaerobic iron-oxidizing bacterium Acidovorax ebreus strain TPSY.</title>
        <authorList>
            <person name="Byrne-Bailey K.G."/>
            <person name="Weber K.A."/>
            <person name="Chair A.H."/>
            <person name="Bose S."/>
            <person name="Knox T."/>
            <person name="Spanbauer T.L."/>
            <person name="Chertkov O."/>
            <person name="Coates J.D."/>
        </authorList>
    </citation>
    <scope>NUCLEOTIDE SEQUENCE [LARGE SCALE GENOMIC DNA]</scope>
    <source>
        <strain evidence="2 3">TPSY</strain>
    </source>
</reference>
<accession>A0A9J9UBA0</accession>
<keyword evidence="1" id="KW-1133">Transmembrane helix</keyword>
<keyword evidence="1" id="KW-0812">Transmembrane</keyword>
<dbReference type="AlphaFoldDB" id="A0A9J9UBA0"/>
<proteinExistence type="predicted"/>
<name>A0A9J9UBA0_ACIET</name>
<dbReference type="RefSeq" id="WP_011806654.1">
    <property type="nucleotide sequence ID" value="NC_011992.1"/>
</dbReference>
<dbReference type="Proteomes" id="UP000000450">
    <property type="component" value="Chromosome"/>
</dbReference>
<keyword evidence="3" id="KW-1185">Reference proteome</keyword>
<feature type="transmembrane region" description="Helical" evidence="1">
    <location>
        <begin position="12"/>
        <end position="34"/>
    </location>
</feature>
<organism evidence="2 3">
    <name type="scientific">Acidovorax ebreus (strain TPSY)</name>
    <name type="common">Diaphorobacter sp. (strain TPSY)</name>
    <dbReference type="NCBI Taxonomy" id="535289"/>
    <lineage>
        <taxon>Bacteria</taxon>
        <taxon>Pseudomonadati</taxon>
        <taxon>Pseudomonadota</taxon>
        <taxon>Betaproteobacteria</taxon>
        <taxon>Burkholderiales</taxon>
        <taxon>Comamonadaceae</taxon>
        <taxon>Diaphorobacter</taxon>
    </lineage>
</organism>
<dbReference type="KEGG" id="dia:Dtpsy_2880"/>
<protein>
    <submittedName>
        <fullName evidence="2">Uncharacterized protein</fullName>
    </submittedName>
</protein>
<sequence length="75" mass="7535">MSTAQRLLMEGASDAIGFVGGALAGYGVGLLLGMDIFSEGYGAASIAGIALVGIGGGLGLHLARRWRAARSARKE</sequence>
<evidence type="ECO:0000313" key="2">
    <source>
        <dbReference type="EMBL" id="ACM34314.1"/>
    </source>
</evidence>
<gene>
    <name evidence="2" type="ordered locus">Dtpsy_2880</name>
</gene>
<evidence type="ECO:0000313" key="3">
    <source>
        <dbReference type="Proteomes" id="UP000000450"/>
    </source>
</evidence>
<evidence type="ECO:0000256" key="1">
    <source>
        <dbReference type="SAM" id="Phobius"/>
    </source>
</evidence>